<proteinExistence type="predicted"/>
<evidence type="ECO:0008006" key="3">
    <source>
        <dbReference type="Google" id="ProtNLM"/>
    </source>
</evidence>
<dbReference type="Proteomes" id="UP000266622">
    <property type="component" value="Unassembled WGS sequence"/>
</dbReference>
<accession>A0A397WMB0</accession>
<gene>
    <name evidence="1" type="ORF">BXU00_02705</name>
</gene>
<organism evidence="1 2">
    <name type="scientific">Candidatus Nanoclepta minutus</name>
    <dbReference type="NCBI Taxonomy" id="1940235"/>
    <lineage>
        <taxon>Archaea</taxon>
        <taxon>Nanobdellota</taxon>
        <taxon>Candidatus Nanoclepta</taxon>
    </lineage>
</organism>
<dbReference type="AlphaFoldDB" id="A0A397WMB0"/>
<protein>
    <recommendedName>
        <fullName evidence="3">Coenzyme Q-binding protein COQ10 START domain-containing protein</fullName>
    </recommendedName>
</protein>
<comment type="caution">
    <text evidence="1">The sequence shown here is derived from an EMBL/GenBank/DDBJ whole genome shotgun (WGS) entry which is preliminary data.</text>
</comment>
<sequence>MPAQRIVDNLQFSYTGIIDFKRFYSELKNFWKIKDYIFVEKKHEEKINEDGSRAIKLEWECNKEVTDYAKYIFYCTIEAEKIKIIKKENFEYEYAENLKITINGDLDIDYDKYFGNKPFDVFLRVLFEKYLVSAEVKEHKKKVSGIADEFLNIAKNLTGSYK</sequence>
<dbReference type="EMBL" id="MWMI01000004">
    <property type="protein sequence ID" value="RIB35215.1"/>
    <property type="molecule type" value="Genomic_DNA"/>
</dbReference>
<name>A0A397WMB0_9ARCH</name>
<evidence type="ECO:0000313" key="1">
    <source>
        <dbReference type="EMBL" id="RIB35215.1"/>
    </source>
</evidence>
<reference evidence="1 2" key="1">
    <citation type="journal article" date="2018" name="Syst. Appl. Microbiol.">
        <title>A new symbiotic nanoarchaeote (Candidatus Nanoclepta minutus) and its host (Zestosphaera tikiterensis gen. nov., sp. nov.) from a New Zealand hot spring.</title>
        <authorList>
            <person name="St John E."/>
            <person name="Liu Y."/>
            <person name="Podar M."/>
            <person name="Stott M.B."/>
            <person name="Meneghin J."/>
            <person name="Chen Z."/>
            <person name="Lagutin K."/>
            <person name="Mitchell K."/>
            <person name="Reysenbach A.L."/>
        </authorList>
    </citation>
    <scope>NUCLEOTIDE SEQUENCE [LARGE SCALE GENOMIC DNA]</scope>
    <source>
        <strain evidence="1">NZ3</strain>
    </source>
</reference>
<evidence type="ECO:0000313" key="2">
    <source>
        <dbReference type="Proteomes" id="UP000266622"/>
    </source>
</evidence>